<keyword evidence="1" id="KW-0732">Signal</keyword>
<dbReference type="PROSITE" id="PS51257">
    <property type="entry name" value="PROKAR_LIPOPROTEIN"/>
    <property type="match status" value="1"/>
</dbReference>
<organism evidence="3 4">
    <name type="scientific">Aquisalinus flavus</name>
    <dbReference type="NCBI Taxonomy" id="1526572"/>
    <lineage>
        <taxon>Bacteria</taxon>
        <taxon>Pseudomonadati</taxon>
        <taxon>Pseudomonadota</taxon>
        <taxon>Alphaproteobacteria</taxon>
        <taxon>Parvularculales</taxon>
        <taxon>Parvularculaceae</taxon>
        <taxon>Aquisalinus</taxon>
    </lineage>
</organism>
<feature type="domain" description="PEGA" evidence="2">
    <location>
        <begin position="33"/>
        <end position="81"/>
    </location>
</feature>
<evidence type="ECO:0000313" key="4">
    <source>
        <dbReference type="Proteomes" id="UP000613582"/>
    </source>
</evidence>
<gene>
    <name evidence="3" type="ORF">GCM10011342_10340</name>
</gene>
<evidence type="ECO:0000256" key="1">
    <source>
        <dbReference type="SAM" id="SignalP"/>
    </source>
</evidence>
<proteinExistence type="predicted"/>
<name>A0A8J2V793_9PROT</name>
<comment type="caution">
    <text evidence="3">The sequence shown here is derived from an EMBL/GenBank/DDBJ whole genome shotgun (WGS) entry which is preliminary data.</text>
</comment>
<feature type="chain" id="PRO_5035228842" description="PEGA domain-containing protein" evidence="1">
    <location>
        <begin position="24"/>
        <end position="109"/>
    </location>
</feature>
<dbReference type="RefSeq" id="WP_188160206.1">
    <property type="nucleotide sequence ID" value="NZ_BMGH01000001.1"/>
</dbReference>
<dbReference type="EMBL" id="BMGH01000001">
    <property type="protein sequence ID" value="GGD03256.1"/>
    <property type="molecule type" value="Genomic_DNA"/>
</dbReference>
<reference evidence="3" key="2">
    <citation type="submission" date="2020-09" db="EMBL/GenBank/DDBJ databases">
        <authorList>
            <person name="Sun Q."/>
            <person name="Zhou Y."/>
        </authorList>
    </citation>
    <scope>NUCLEOTIDE SEQUENCE</scope>
    <source>
        <strain evidence="3">CGMCC 1.12921</strain>
    </source>
</reference>
<dbReference type="Proteomes" id="UP000613582">
    <property type="component" value="Unassembled WGS sequence"/>
</dbReference>
<sequence length="109" mass="11431">MRLMLGLMLAGLAVSSCSTPAPAKKAEKTYPYLLVDSVPSGATLTFTGGTTCETPCPVNVTFQMKMTVAKAGYKPVTYTLYGNNPGELVVELELVAPTTSVEEGALPDL</sequence>
<keyword evidence="4" id="KW-1185">Reference proteome</keyword>
<evidence type="ECO:0000313" key="3">
    <source>
        <dbReference type="EMBL" id="GGD03256.1"/>
    </source>
</evidence>
<accession>A0A8J2V793</accession>
<evidence type="ECO:0000259" key="2">
    <source>
        <dbReference type="Pfam" id="PF08308"/>
    </source>
</evidence>
<dbReference type="InterPro" id="IPR013229">
    <property type="entry name" value="PEGA"/>
</dbReference>
<dbReference type="Pfam" id="PF08308">
    <property type="entry name" value="PEGA"/>
    <property type="match status" value="1"/>
</dbReference>
<dbReference type="AlphaFoldDB" id="A0A8J2V793"/>
<reference evidence="3" key="1">
    <citation type="journal article" date="2014" name="Int. J. Syst. Evol. Microbiol.">
        <title>Complete genome sequence of Corynebacterium casei LMG S-19264T (=DSM 44701T), isolated from a smear-ripened cheese.</title>
        <authorList>
            <consortium name="US DOE Joint Genome Institute (JGI-PGF)"/>
            <person name="Walter F."/>
            <person name="Albersmeier A."/>
            <person name="Kalinowski J."/>
            <person name="Ruckert C."/>
        </authorList>
    </citation>
    <scope>NUCLEOTIDE SEQUENCE</scope>
    <source>
        <strain evidence="3">CGMCC 1.12921</strain>
    </source>
</reference>
<feature type="signal peptide" evidence="1">
    <location>
        <begin position="1"/>
        <end position="23"/>
    </location>
</feature>
<protein>
    <recommendedName>
        <fullName evidence="2">PEGA domain-containing protein</fullName>
    </recommendedName>
</protein>